<dbReference type="Pfam" id="PF00545">
    <property type="entry name" value="Ribonuclease"/>
    <property type="match status" value="1"/>
</dbReference>
<dbReference type="InterPro" id="IPR000026">
    <property type="entry name" value="N1-like"/>
</dbReference>
<evidence type="ECO:0000256" key="3">
    <source>
        <dbReference type="SAM" id="SignalP"/>
    </source>
</evidence>
<evidence type="ECO:0000313" key="5">
    <source>
        <dbReference type="Proteomes" id="UP001521116"/>
    </source>
</evidence>
<dbReference type="InterPro" id="IPR016191">
    <property type="entry name" value="Ribonuclease/ribotoxin"/>
</dbReference>
<evidence type="ECO:0000256" key="1">
    <source>
        <dbReference type="ARBA" id="ARBA00022722"/>
    </source>
</evidence>
<dbReference type="SUPFAM" id="SSF53933">
    <property type="entry name" value="Microbial ribonucleases"/>
    <property type="match status" value="1"/>
</dbReference>
<dbReference type="Proteomes" id="UP001521116">
    <property type="component" value="Unassembled WGS sequence"/>
</dbReference>
<dbReference type="EMBL" id="JAJVDC020000286">
    <property type="protein sequence ID" value="KAL1615970.1"/>
    <property type="molecule type" value="Genomic_DNA"/>
</dbReference>
<organism evidence="4 5">
    <name type="scientific">Neofusicoccum ribis</name>
    <dbReference type="NCBI Taxonomy" id="45134"/>
    <lineage>
        <taxon>Eukaryota</taxon>
        <taxon>Fungi</taxon>
        <taxon>Dikarya</taxon>
        <taxon>Ascomycota</taxon>
        <taxon>Pezizomycotina</taxon>
        <taxon>Dothideomycetes</taxon>
        <taxon>Dothideomycetes incertae sedis</taxon>
        <taxon>Botryosphaeriales</taxon>
        <taxon>Botryosphaeriaceae</taxon>
        <taxon>Neofusicoccum</taxon>
    </lineage>
</organism>
<gene>
    <name evidence="4" type="ORF">SLS56_011599</name>
</gene>
<dbReference type="Gene3D" id="3.10.450.30">
    <property type="entry name" value="Microbial ribonucleases"/>
    <property type="match status" value="1"/>
</dbReference>
<feature type="signal peptide" evidence="3">
    <location>
        <begin position="1"/>
        <end position="16"/>
    </location>
</feature>
<evidence type="ECO:0000313" key="4">
    <source>
        <dbReference type="EMBL" id="KAL1615970.1"/>
    </source>
</evidence>
<keyword evidence="3" id="KW-0732">Signal</keyword>
<proteinExistence type="predicted"/>
<protein>
    <submittedName>
        <fullName evidence="4">Uncharacterized protein</fullName>
    </submittedName>
</protein>
<comment type="caution">
    <text evidence="4">The sequence shown here is derived from an EMBL/GenBank/DDBJ whole genome shotgun (WGS) entry which is preliminary data.</text>
</comment>
<sequence>MKVLSLLSVFLLGAAAVAVPQPQESTTELTEEEYVLPSGPSKTYDVGKWMDASKVKSTTPSLTAYGVPQGKRFKCGRPPYLDLDDDKKRAKTDLNLGNRIYSDGEMYRALSRAGQQEVAYKQIGQNLYPHYYGNRENLDLRGCNSKQTKEWPAFVGSTYEGGADPGADRVM</sequence>
<keyword evidence="1" id="KW-0540">Nuclease</keyword>
<accession>A0ABR3SB61</accession>
<reference evidence="4 5" key="1">
    <citation type="submission" date="2024-02" db="EMBL/GenBank/DDBJ databases">
        <title>De novo assembly and annotation of 12 fungi associated with fruit tree decline syndrome in Ontario, Canada.</title>
        <authorList>
            <person name="Sulman M."/>
            <person name="Ellouze W."/>
            <person name="Ilyukhin E."/>
        </authorList>
    </citation>
    <scope>NUCLEOTIDE SEQUENCE [LARGE SCALE GENOMIC DNA]</scope>
    <source>
        <strain evidence="4 5">M1-105</strain>
    </source>
</reference>
<evidence type="ECO:0000256" key="2">
    <source>
        <dbReference type="ARBA" id="ARBA00022801"/>
    </source>
</evidence>
<keyword evidence="5" id="KW-1185">Reference proteome</keyword>
<keyword evidence="2" id="KW-0378">Hydrolase</keyword>
<feature type="chain" id="PRO_5046935338" evidence="3">
    <location>
        <begin position="17"/>
        <end position="171"/>
    </location>
</feature>
<name>A0ABR3SB61_9PEZI</name>